<keyword evidence="3" id="KW-0560">Oxidoreductase</keyword>
<keyword evidence="6" id="KW-1185">Reference proteome</keyword>
<comment type="similarity">
    <text evidence="1">Belongs to the cytochrome P450 family.</text>
</comment>
<keyword evidence="2" id="KW-0479">Metal-binding</keyword>
<dbReference type="EMBL" id="GL376586">
    <property type="status" value="NOT_ANNOTATED_CDS"/>
    <property type="molecule type" value="Genomic_DNA"/>
</dbReference>
<dbReference type="VEuPathDB" id="FungiDB:PYU1_G013723"/>
<name>K3X953_GLOUD</name>
<evidence type="ECO:0000313" key="5">
    <source>
        <dbReference type="EnsemblProtists" id="PYU1_T013752"/>
    </source>
</evidence>
<dbReference type="AlphaFoldDB" id="K3X953"/>
<proteinExistence type="inferred from homology"/>
<protein>
    <recommendedName>
        <fullName evidence="7">Cytochrome P450</fullName>
    </recommendedName>
</protein>
<dbReference type="EnsemblProtists" id="PYU1_T013752">
    <property type="protein sequence ID" value="PYU1_T013752"/>
    <property type="gene ID" value="PYU1_G013723"/>
</dbReference>
<evidence type="ECO:0008006" key="7">
    <source>
        <dbReference type="Google" id="ProtNLM"/>
    </source>
</evidence>
<evidence type="ECO:0000313" key="6">
    <source>
        <dbReference type="Proteomes" id="UP000019132"/>
    </source>
</evidence>
<evidence type="ECO:0000256" key="4">
    <source>
        <dbReference type="ARBA" id="ARBA00023004"/>
    </source>
</evidence>
<reference evidence="5" key="3">
    <citation type="submission" date="2015-02" db="UniProtKB">
        <authorList>
            <consortium name="EnsemblProtists"/>
        </authorList>
    </citation>
    <scope>IDENTIFICATION</scope>
    <source>
        <strain evidence="5">DAOM BR144</strain>
    </source>
</reference>
<dbReference type="Proteomes" id="UP000019132">
    <property type="component" value="Unassembled WGS sequence"/>
</dbReference>
<dbReference type="PANTHER" id="PTHR24296">
    <property type="entry name" value="CYTOCHROME P450"/>
    <property type="match status" value="1"/>
</dbReference>
<evidence type="ECO:0000256" key="2">
    <source>
        <dbReference type="ARBA" id="ARBA00022723"/>
    </source>
</evidence>
<dbReference type="SUPFAM" id="SSF48264">
    <property type="entry name" value="Cytochrome P450"/>
    <property type="match status" value="1"/>
</dbReference>
<sequence>MSMLSTVAVIVLSTLVAGLLFVVVPRLSASPKAIDAKKTTIRALPCATSTLPVLESMLDILVTHRDRMYDWATDQCKLLEGRPWAMYIFGRGPGIVILSLELLKDVLKTQFNQFPKEDNMCTVFRDFFGRGILATNGDE</sequence>
<accession>K3X953</accession>
<dbReference type="HOGENOM" id="CLU_150427_0_0_1"/>
<reference evidence="6" key="1">
    <citation type="journal article" date="2010" name="Genome Biol.">
        <title>Genome sequence of the necrotrophic plant pathogen Pythium ultimum reveals original pathogenicity mechanisms and effector repertoire.</title>
        <authorList>
            <person name="Levesque C.A."/>
            <person name="Brouwer H."/>
            <person name="Cano L."/>
            <person name="Hamilton J.P."/>
            <person name="Holt C."/>
            <person name="Huitema E."/>
            <person name="Raffaele S."/>
            <person name="Robideau G.P."/>
            <person name="Thines M."/>
            <person name="Win J."/>
            <person name="Zerillo M.M."/>
            <person name="Beakes G.W."/>
            <person name="Boore J.L."/>
            <person name="Busam D."/>
            <person name="Dumas B."/>
            <person name="Ferriera S."/>
            <person name="Fuerstenberg S.I."/>
            <person name="Gachon C.M."/>
            <person name="Gaulin E."/>
            <person name="Govers F."/>
            <person name="Grenville-Briggs L."/>
            <person name="Horner N."/>
            <person name="Hostetler J."/>
            <person name="Jiang R.H."/>
            <person name="Johnson J."/>
            <person name="Krajaejun T."/>
            <person name="Lin H."/>
            <person name="Meijer H.J."/>
            <person name="Moore B."/>
            <person name="Morris P."/>
            <person name="Phuntmart V."/>
            <person name="Puiu D."/>
            <person name="Shetty J."/>
            <person name="Stajich J.E."/>
            <person name="Tripathy S."/>
            <person name="Wawra S."/>
            <person name="van West P."/>
            <person name="Whitty B.R."/>
            <person name="Coutinho P.M."/>
            <person name="Henrissat B."/>
            <person name="Martin F."/>
            <person name="Thomas P.D."/>
            <person name="Tyler B.M."/>
            <person name="De Vries R.P."/>
            <person name="Kamoun S."/>
            <person name="Yandell M."/>
            <person name="Tisserat N."/>
            <person name="Buell C.R."/>
        </authorList>
    </citation>
    <scope>NUCLEOTIDE SEQUENCE</scope>
    <source>
        <strain evidence="6">DAOM:BR144</strain>
    </source>
</reference>
<dbReference type="InParanoid" id="K3X953"/>
<dbReference type="GO" id="GO:0020037">
    <property type="term" value="F:heme binding"/>
    <property type="evidence" value="ECO:0007669"/>
    <property type="project" value="InterPro"/>
</dbReference>
<dbReference type="GO" id="GO:0004497">
    <property type="term" value="F:monooxygenase activity"/>
    <property type="evidence" value="ECO:0007669"/>
    <property type="project" value="InterPro"/>
</dbReference>
<dbReference type="GO" id="GO:0016705">
    <property type="term" value="F:oxidoreductase activity, acting on paired donors, with incorporation or reduction of molecular oxygen"/>
    <property type="evidence" value="ECO:0007669"/>
    <property type="project" value="InterPro"/>
</dbReference>
<dbReference type="Gene3D" id="1.10.630.10">
    <property type="entry name" value="Cytochrome P450"/>
    <property type="match status" value="1"/>
</dbReference>
<organism evidence="5 6">
    <name type="scientific">Globisporangium ultimum (strain ATCC 200006 / CBS 805.95 / DAOM BR144)</name>
    <name type="common">Pythium ultimum</name>
    <dbReference type="NCBI Taxonomy" id="431595"/>
    <lineage>
        <taxon>Eukaryota</taxon>
        <taxon>Sar</taxon>
        <taxon>Stramenopiles</taxon>
        <taxon>Oomycota</taxon>
        <taxon>Peronosporomycetes</taxon>
        <taxon>Pythiales</taxon>
        <taxon>Pythiaceae</taxon>
        <taxon>Globisporangium</taxon>
    </lineage>
</organism>
<dbReference type="InterPro" id="IPR036396">
    <property type="entry name" value="Cyt_P450_sf"/>
</dbReference>
<dbReference type="OMA" id="ATIQRHT"/>
<dbReference type="STRING" id="431595.K3X953"/>
<reference evidence="6" key="2">
    <citation type="submission" date="2010-04" db="EMBL/GenBank/DDBJ databases">
        <authorList>
            <person name="Buell R."/>
            <person name="Hamilton J."/>
            <person name="Hostetler J."/>
        </authorList>
    </citation>
    <scope>NUCLEOTIDE SEQUENCE [LARGE SCALE GENOMIC DNA]</scope>
    <source>
        <strain evidence="6">DAOM:BR144</strain>
    </source>
</reference>
<dbReference type="GO" id="GO:0005506">
    <property type="term" value="F:iron ion binding"/>
    <property type="evidence" value="ECO:0007669"/>
    <property type="project" value="InterPro"/>
</dbReference>
<keyword evidence="4" id="KW-0408">Iron</keyword>
<evidence type="ECO:0000256" key="3">
    <source>
        <dbReference type="ARBA" id="ARBA00023002"/>
    </source>
</evidence>
<evidence type="ECO:0000256" key="1">
    <source>
        <dbReference type="ARBA" id="ARBA00010617"/>
    </source>
</evidence>